<evidence type="ECO:0000313" key="1">
    <source>
        <dbReference type="EMBL" id="GAW03123.1"/>
    </source>
</evidence>
<reference evidence="1 2" key="2">
    <citation type="submission" date="2017-02" db="EMBL/GenBank/DDBJ databases">
        <title>A genome survey and senescence transcriptome analysis in Lentinula edodes.</title>
        <authorList>
            <person name="Sakamoto Y."/>
            <person name="Nakade K."/>
            <person name="Sato S."/>
            <person name="Yoshida Y."/>
            <person name="Miyazaki K."/>
            <person name="Natsume S."/>
            <person name="Konno N."/>
        </authorList>
    </citation>
    <scope>NUCLEOTIDE SEQUENCE [LARGE SCALE GENOMIC DNA]</scope>
    <source>
        <strain evidence="1 2">NBRC 111202</strain>
    </source>
</reference>
<comment type="caution">
    <text evidence="1">The sequence shown here is derived from an EMBL/GenBank/DDBJ whole genome shotgun (WGS) entry which is preliminary data.</text>
</comment>
<reference evidence="1 2" key="1">
    <citation type="submission" date="2016-08" db="EMBL/GenBank/DDBJ databases">
        <authorList>
            <consortium name="Lentinula edodes genome sequencing consortium"/>
            <person name="Sakamoto Y."/>
            <person name="Nakade K."/>
            <person name="Sato S."/>
            <person name="Yoshida Y."/>
            <person name="Miyazaki K."/>
            <person name="Natsume S."/>
            <person name="Konno N."/>
        </authorList>
    </citation>
    <scope>NUCLEOTIDE SEQUENCE [LARGE SCALE GENOMIC DNA]</scope>
    <source>
        <strain evidence="1 2">NBRC 111202</strain>
    </source>
</reference>
<protein>
    <submittedName>
        <fullName evidence="1">Uncharacterized protein</fullName>
    </submittedName>
</protein>
<keyword evidence="2" id="KW-1185">Reference proteome</keyword>
<dbReference type="AlphaFoldDB" id="A0A1Q3E7B5"/>
<name>A0A1Q3E7B5_LENED</name>
<dbReference type="Proteomes" id="UP000188533">
    <property type="component" value="Unassembled WGS sequence"/>
</dbReference>
<dbReference type="EMBL" id="BDGU01000129">
    <property type="protein sequence ID" value="GAW03123.1"/>
    <property type="molecule type" value="Genomic_DNA"/>
</dbReference>
<organism evidence="1 2">
    <name type="scientific">Lentinula edodes</name>
    <name type="common">Shiitake mushroom</name>
    <name type="synonym">Lentinus edodes</name>
    <dbReference type="NCBI Taxonomy" id="5353"/>
    <lineage>
        <taxon>Eukaryota</taxon>
        <taxon>Fungi</taxon>
        <taxon>Dikarya</taxon>
        <taxon>Basidiomycota</taxon>
        <taxon>Agaricomycotina</taxon>
        <taxon>Agaricomycetes</taxon>
        <taxon>Agaricomycetidae</taxon>
        <taxon>Agaricales</taxon>
        <taxon>Marasmiineae</taxon>
        <taxon>Omphalotaceae</taxon>
        <taxon>Lentinula</taxon>
    </lineage>
</organism>
<sequence>MYDTQRQPSLIKVYHIPPQVLPGAIAHCGTINVNCWSSATSIKVHSLFPRSSNDDNFSILIPKIPAGTLCSSKTRPHILLLFLPSPIVDIAQYERRTDFSFANSQLSKREIEVDVLVIGGAGKNEHWYLKIGPILFQAGARDFATMDATKSKLTTSSYNWDEVESQLGGDYYILPLGKATYKDADDQDEAFAKIREIRMKKAAAKKGGNCMDYNMDVLKLLKKRAVFLRLW</sequence>
<accession>A0A1Q3E7B5</accession>
<proteinExistence type="predicted"/>
<gene>
    <name evidence="1" type="ORF">LENED_004819</name>
</gene>
<evidence type="ECO:0000313" key="2">
    <source>
        <dbReference type="Proteomes" id="UP000188533"/>
    </source>
</evidence>